<dbReference type="Pfam" id="PF05380">
    <property type="entry name" value="Peptidase_A17"/>
    <property type="match status" value="1"/>
</dbReference>
<dbReference type="InterPro" id="IPR036397">
    <property type="entry name" value="RNaseH_sf"/>
</dbReference>
<dbReference type="CDD" id="cd01644">
    <property type="entry name" value="RT_pepA17"/>
    <property type="match status" value="1"/>
</dbReference>
<dbReference type="SUPFAM" id="SSF53098">
    <property type="entry name" value="Ribonuclease H-like"/>
    <property type="match status" value="1"/>
</dbReference>
<evidence type="ECO:0000259" key="2">
    <source>
        <dbReference type="PROSITE" id="PS50994"/>
    </source>
</evidence>
<reference evidence="4" key="1">
    <citation type="submission" date="2025-08" db="UniProtKB">
        <authorList>
            <consortium name="RefSeq"/>
        </authorList>
    </citation>
    <scope>IDENTIFICATION</scope>
</reference>
<keyword evidence="1" id="KW-0812">Transmembrane</keyword>
<dbReference type="PANTHER" id="PTHR47331">
    <property type="entry name" value="PHD-TYPE DOMAIN-CONTAINING PROTEIN"/>
    <property type="match status" value="1"/>
</dbReference>
<dbReference type="InterPro" id="IPR043128">
    <property type="entry name" value="Rev_trsase/Diguanyl_cyclase"/>
</dbReference>
<dbReference type="Gene3D" id="3.10.10.10">
    <property type="entry name" value="HIV Type 1 Reverse Transcriptase, subunit A, domain 1"/>
    <property type="match status" value="1"/>
</dbReference>
<dbReference type="InterPro" id="IPR012337">
    <property type="entry name" value="RNaseH-like_sf"/>
</dbReference>
<dbReference type="InterPro" id="IPR008042">
    <property type="entry name" value="Retrotrans_Pao"/>
</dbReference>
<evidence type="ECO:0000313" key="3">
    <source>
        <dbReference type="Proteomes" id="UP001652628"/>
    </source>
</evidence>
<accession>A0ABM4TZW0</accession>
<feature type="domain" description="Integrase catalytic" evidence="2">
    <location>
        <begin position="887"/>
        <end position="1068"/>
    </location>
</feature>
<dbReference type="InterPro" id="IPR001584">
    <property type="entry name" value="Integrase_cat-core"/>
</dbReference>
<dbReference type="Gene3D" id="3.30.70.270">
    <property type="match status" value="1"/>
</dbReference>
<dbReference type="PANTHER" id="PTHR47331:SF1">
    <property type="entry name" value="GAG-LIKE PROTEIN"/>
    <property type="match status" value="1"/>
</dbReference>
<keyword evidence="1" id="KW-1133">Transmembrane helix</keyword>
<evidence type="ECO:0000313" key="4">
    <source>
        <dbReference type="RefSeq" id="XP_070855517.1"/>
    </source>
</evidence>
<proteinExistence type="predicted"/>
<sequence>MPSSERCIQALGLTRSASRILVTGISSVKADTTRGCSTLQIKSRISDDRLVVYAHVLGRITSSLERQNIDASTLEVFKDLQLADTLLGSEHVWSVFTGRKMYDNKGNLIAISSVFGWVITSLIISNASNAIALTTTMDIDNTLQRFWELENVQSNTKLEPEDDQVEKHFLATHSRDENGKYIVELPFNTESPEFGETLHGALKRFKSVERRLQQNEQLRTQYVYFMREYINLGHMREVPPEEIATGNHFFLPHHPVLGRKLRVVFDGSFRDANGKALNDTLFTGPSIQRDLFAVCLRFRMYKFAFSADIVKMFRQIWVNEKHRNYQKIVWREDPSDPIKHFQLCTVTYGTSCAPFLAVRVLEQLALDHQDEYPNASKILLEDFYVDDVLTASNNEDELRRNREKLIQLMSRANLELGKWVSNTLFIQSDDTNAQSSPVKVLGLYWDPGKDILTYNIGLAANPDCTKRQVLSDVSRIFDPLGLLAPIVIQFKIIFQKLWLLNLDWDDPLPTKLADNWLKWRADLDTLQKFQLPRFVANDADNIELHGFSDASTRAYAAVVYSRVTNDDGFISVSLVAAKTRVAPLKQQSLPRLELCAALLLSQLIRSISSGLRHKNITVFAWSDSSIVLSWLSYAPAQLKTFVGNRTSEILKTLPRKAWRHVDSKSNPADCASRGLTAADLIDFHLWWNGPLWLRDKDQYLVKLSDSRFGLSLSNKRIQGEVKSNCLATVAAATQVHPLDELIARVSSWLKLVYIVAYVKRFIQRAQNPSCDRASKALTFEEIKAARIICIKHAQRCFHEDYQLLLAKKPLRNRSQLVKLAPMIDENDLLRVGGRLHQSQLTRGAKHPVLLPKTHRISKLILEHEHRVNLHPGVSSLFVIVRQRFWILGARPILLKDAKVRKPRISKGYICLFVCMVTSAIHLELVTDLTTETFLAALRRFISLRGKCSKIYSDNGTNFIGAKRSLNEMQELLSSQRHKDIVTSTLADDGIQWVIIPPRAPHWGGKWESAVRCVKLHLRRVTGNSTLTFEQMRTLLAQISAVINSRPLCYTSDTEDNYLSPAHFLIGRPLTTVPDPDLSHIPVRRLGYWQSVQAMLQGFWKKWHQEYLTTLQQRPKWTSSTPNLSIDDVVLVKESNTPPASWHIARVMETYPGKDNLVRAVKLKTSTGEMTRPITKIAVLPNSETVFQGGPGCS</sequence>
<protein>
    <recommendedName>
        <fullName evidence="2">Integrase catalytic domain-containing protein</fullName>
    </recommendedName>
</protein>
<gene>
    <name evidence="4" type="primary">LOC118879778</name>
</gene>
<dbReference type="InterPro" id="IPR040676">
    <property type="entry name" value="DUF5641"/>
</dbReference>
<organism evidence="3 4">
    <name type="scientific">Drosophila suzukii</name>
    <name type="common">Spotted-wing drosophila fruit fly</name>
    <dbReference type="NCBI Taxonomy" id="28584"/>
    <lineage>
        <taxon>Eukaryota</taxon>
        <taxon>Metazoa</taxon>
        <taxon>Ecdysozoa</taxon>
        <taxon>Arthropoda</taxon>
        <taxon>Hexapoda</taxon>
        <taxon>Insecta</taxon>
        <taxon>Pterygota</taxon>
        <taxon>Neoptera</taxon>
        <taxon>Endopterygota</taxon>
        <taxon>Diptera</taxon>
        <taxon>Brachycera</taxon>
        <taxon>Muscomorpha</taxon>
        <taxon>Ephydroidea</taxon>
        <taxon>Drosophilidae</taxon>
        <taxon>Drosophila</taxon>
        <taxon>Sophophora</taxon>
    </lineage>
</organism>
<dbReference type="InterPro" id="IPR000477">
    <property type="entry name" value="RT_dom"/>
</dbReference>
<dbReference type="Proteomes" id="UP001652628">
    <property type="component" value="Unplaced"/>
</dbReference>
<dbReference type="InterPro" id="IPR043502">
    <property type="entry name" value="DNA/RNA_pol_sf"/>
</dbReference>
<feature type="transmembrane region" description="Helical" evidence="1">
    <location>
        <begin position="108"/>
        <end position="127"/>
    </location>
</feature>
<dbReference type="RefSeq" id="XP_070855517.1">
    <property type="nucleotide sequence ID" value="XM_070999416.1"/>
</dbReference>
<dbReference type="Pfam" id="PF18701">
    <property type="entry name" value="DUF5641"/>
    <property type="match status" value="1"/>
</dbReference>
<keyword evidence="1" id="KW-0472">Membrane</keyword>
<dbReference type="Gene3D" id="3.30.420.10">
    <property type="entry name" value="Ribonuclease H-like superfamily/Ribonuclease H"/>
    <property type="match status" value="1"/>
</dbReference>
<dbReference type="SUPFAM" id="SSF56672">
    <property type="entry name" value="DNA/RNA polymerases"/>
    <property type="match status" value="1"/>
</dbReference>
<dbReference type="GeneID" id="118879778"/>
<name>A0ABM4TZW0_DROSZ</name>
<dbReference type="Pfam" id="PF00078">
    <property type="entry name" value="RVT_1"/>
    <property type="match status" value="1"/>
</dbReference>
<evidence type="ECO:0000256" key="1">
    <source>
        <dbReference type="SAM" id="Phobius"/>
    </source>
</evidence>
<dbReference type="PROSITE" id="PS50994">
    <property type="entry name" value="INTEGRASE"/>
    <property type="match status" value="1"/>
</dbReference>
<keyword evidence="3" id="KW-1185">Reference proteome</keyword>